<comment type="caution">
    <text evidence="9">The sequence shown here is derived from an EMBL/GenBank/DDBJ whole genome shotgun (WGS) entry which is preliminary data.</text>
</comment>
<evidence type="ECO:0000256" key="8">
    <source>
        <dbReference type="SAM" id="Phobius"/>
    </source>
</evidence>
<dbReference type="RefSeq" id="WP_344804821.1">
    <property type="nucleotide sequence ID" value="NZ_BAABAB010000016.1"/>
</dbReference>
<reference evidence="10" key="1">
    <citation type="journal article" date="2019" name="Int. J. Syst. Evol. Microbiol.">
        <title>The Global Catalogue of Microorganisms (GCM) 10K type strain sequencing project: providing services to taxonomists for standard genome sequencing and annotation.</title>
        <authorList>
            <consortium name="The Broad Institute Genomics Platform"/>
            <consortium name="The Broad Institute Genome Sequencing Center for Infectious Disease"/>
            <person name="Wu L."/>
            <person name="Ma J."/>
        </authorList>
    </citation>
    <scope>NUCLEOTIDE SEQUENCE [LARGE SCALE GENOMIC DNA]</scope>
    <source>
        <strain evidence="10">JCM 16929</strain>
    </source>
</reference>
<evidence type="ECO:0000313" key="9">
    <source>
        <dbReference type="EMBL" id="GAA3621250.1"/>
    </source>
</evidence>
<dbReference type="Gene3D" id="1.20.58.340">
    <property type="entry name" value="Magnesium transport protein CorA, transmembrane region"/>
    <property type="match status" value="2"/>
</dbReference>
<dbReference type="PANTHER" id="PTHR46494">
    <property type="entry name" value="CORA FAMILY METAL ION TRANSPORTER (EUROFUNG)"/>
    <property type="match status" value="1"/>
</dbReference>
<keyword evidence="7 8" id="KW-0472">Membrane</keyword>
<evidence type="ECO:0000256" key="2">
    <source>
        <dbReference type="ARBA" id="ARBA00009765"/>
    </source>
</evidence>
<name>A0ABP6ZWK0_9ACTN</name>
<comment type="subcellular location">
    <subcellularLocation>
        <location evidence="1">Cell membrane</location>
        <topology evidence="1">Multi-pass membrane protein</topology>
    </subcellularLocation>
</comment>
<keyword evidence="10" id="KW-1185">Reference proteome</keyword>
<evidence type="ECO:0000256" key="3">
    <source>
        <dbReference type="ARBA" id="ARBA00022448"/>
    </source>
</evidence>
<dbReference type="Proteomes" id="UP001501490">
    <property type="component" value="Unassembled WGS sequence"/>
</dbReference>
<dbReference type="Pfam" id="PF01544">
    <property type="entry name" value="CorA"/>
    <property type="match status" value="1"/>
</dbReference>
<evidence type="ECO:0000256" key="4">
    <source>
        <dbReference type="ARBA" id="ARBA00022475"/>
    </source>
</evidence>
<feature type="transmembrane region" description="Helical" evidence="8">
    <location>
        <begin position="276"/>
        <end position="299"/>
    </location>
</feature>
<dbReference type="Gene3D" id="3.30.460.20">
    <property type="entry name" value="CorA soluble domain-like"/>
    <property type="match status" value="1"/>
</dbReference>
<evidence type="ECO:0000256" key="5">
    <source>
        <dbReference type="ARBA" id="ARBA00022692"/>
    </source>
</evidence>
<dbReference type="InterPro" id="IPR045861">
    <property type="entry name" value="CorA_cytoplasmic_dom"/>
</dbReference>
<gene>
    <name evidence="9" type="primary">corA_2</name>
    <name evidence="9" type="ORF">GCM10022236_24420</name>
</gene>
<sequence>MSDHSIELRWIGPDGTSLHDLAELDALRSRSDGFVWLDVPEWTDEADALLRERFGFHPIALDNCRDRNHTPRVHRYPDHLFIVVHAPLIGTGGHVHYLELDQFIGRDFLVTVHGPLNPTVPVAEALRETRHVVERLETGRLRPTSPFGLSYAIVSTIARGEAAMVADLARQVGLLEQRVMAATDEEPQQFLAQLFSARHELMTIKTMASQGGEIYRRAIKLAAFAPPEAVQLLEDLLDQYERVAHIAQAQLDFLAGVTEFYRARTDTKMTIAAERLAVIAAVTLPITSLSSILGMNVIVYTHTHWIWLGFLVAVMIVMSALLLRWAHRQGWWG</sequence>
<keyword evidence="3" id="KW-0813">Transport</keyword>
<dbReference type="PANTHER" id="PTHR46494:SF1">
    <property type="entry name" value="CORA FAMILY METAL ION TRANSPORTER (EUROFUNG)"/>
    <property type="match status" value="1"/>
</dbReference>
<dbReference type="SUPFAM" id="SSF144083">
    <property type="entry name" value="Magnesium transport protein CorA, transmembrane region"/>
    <property type="match status" value="1"/>
</dbReference>
<protein>
    <submittedName>
        <fullName evidence="9">Magnesium/cobalt transporter CorA</fullName>
    </submittedName>
</protein>
<feature type="transmembrane region" description="Helical" evidence="8">
    <location>
        <begin position="305"/>
        <end position="326"/>
    </location>
</feature>
<keyword evidence="4" id="KW-1003">Cell membrane</keyword>
<dbReference type="CDD" id="cd12822">
    <property type="entry name" value="TmCorA-like"/>
    <property type="match status" value="1"/>
</dbReference>
<evidence type="ECO:0000256" key="6">
    <source>
        <dbReference type="ARBA" id="ARBA00022989"/>
    </source>
</evidence>
<organism evidence="9 10">
    <name type="scientific">Microlunatus ginsengisoli</name>
    <dbReference type="NCBI Taxonomy" id="363863"/>
    <lineage>
        <taxon>Bacteria</taxon>
        <taxon>Bacillati</taxon>
        <taxon>Actinomycetota</taxon>
        <taxon>Actinomycetes</taxon>
        <taxon>Propionibacteriales</taxon>
        <taxon>Propionibacteriaceae</taxon>
        <taxon>Microlunatus</taxon>
    </lineage>
</organism>
<dbReference type="EMBL" id="BAABAB010000016">
    <property type="protein sequence ID" value="GAA3621250.1"/>
    <property type="molecule type" value="Genomic_DNA"/>
</dbReference>
<keyword evidence="6 8" id="KW-1133">Transmembrane helix</keyword>
<evidence type="ECO:0000256" key="1">
    <source>
        <dbReference type="ARBA" id="ARBA00004651"/>
    </source>
</evidence>
<proteinExistence type="inferred from homology"/>
<evidence type="ECO:0000313" key="10">
    <source>
        <dbReference type="Proteomes" id="UP001501490"/>
    </source>
</evidence>
<dbReference type="InterPro" id="IPR002523">
    <property type="entry name" value="MgTranspt_CorA/ZnTranspt_ZntB"/>
</dbReference>
<keyword evidence="5 8" id="KW-0812">Transmembrane</keyword>
<comment type="similarity">
    <text evidence="2">Belongs to the CorA metal ion transporter (MIT) (TC 1.A.35) family.</text>
</comment>
<dbReference type="InterPro" id="IPR045863">
    <property type="entry name" value="CorA_TM1_TM2"/>
</dbReference>
<dbReference type="SUPFAM" id="SSF143865">
    <property type="entry name" value="CorA soluble domain-like"/>
    <property type="match status" value="1"/>
</dbReference>
<evidence type="ECO:0000256" key="7">
    <source>
        <dbReference type="ARBA" id="ARBA00023136"/>
    </source>
</evidence>
<accession>A0ABP6ZWK0</accession>